<reference evidence="2 3" key="1">
    <citation type="submission" date="2020-05" db="EMBL/GenBank/DDBJ databases">
        <title>Identification and distribution of gene clusters putatively required for synthesis of sphingolipid metabolism inhibitors in phylogenetically diverse species of the filamentous fungus Fusarium.</title>
        <authorList>
            <person name="Kim H.-S."/>
            <person name="Busman M."/>
            <person name="Brown D.W."/>
            <person name="Divon H."/>
            <person name="Uhlig S."/>
            <person name="Proctor R.H."/>
        </authorList>
    </citation>
    <scope>NUCLEOTIDE SEQUENCE [LARGE SCALE GENOMIC DNA]</scope>
    <source>
        <strain evidence="2 3">NRRL 26131</strain>
    </source>
</reference>
<evidence type="ECO:0000313" key="3">
    <source>
        <dbReference type="Proteomes" id="UP000532311"/>
    </source>
</evidence>
<protein>
    <submittedName>
        <fullName evidence="2">Uncharacterized protein</fullName>
    </submittedName>
</protein>
<proteinExistence type="predicted"/>
<feature type="chain" id="PRO_5034139328" evidence="1">
    <location>
        <begin position="17"/>
        <end position="236"/>
    </location>
</feature>
<keyword evidence="1" id="KW-0732">Signal</keyword>
<dbReference type="EMBL" id="JAAQPF010000003">
    <property type="protein sequence ID" value="KAF5721667.1"/>
    <property type="molecule type" value="Genomic_DNA"/>
</dbReference>
<keyword evidence="3" id="KW-1185">Reference proteome</keyword>
<evidence type="ECO:0000256" key="1">
    <source>
        <dbReference type="SAM" id="SignalP"/>
    </source>
</evidence>
<sequence>MLSRLISLPLLACTWAPPTPHPSLPSFFNDPSIPGFTPSSLGLKKTILDSRDAPTLLSLNITKYPIMFNHLSENSGSDLLIFTNPVPTPGTTNGANPIDVAIFPTSSEYSNEFCFCSDQYLAILQSRLAFYPGVCDYPHTPYDTVPLFNITDHYFKATFDLKGPTMTSSSSPKFRSGNVFYYVFGCGVEVKFDSGKISGRVGLVRVQNTEKSMFGTETFFLNFTETRHVVKFTLRF</sequence>
<evidence type="ECO:0000313" key="2">
    <source>
        <dbReference type="EMBL" id="KAF5721667.1"/>
    </source>
</evidence>
<dbReference type="AlphaFoldDB" id="A0A8H5Z2B2"/>
<gene>
    <name evidence="2" type="ORF">FGLOB1_116</name>
</gene>
<accession>A0A8H5Z2B2</accession>
<dbReference type="Proteomes" id="UP000532311">
    <property type="component" value="Unassembled WGS sequence"/>
</dbReference>
<organism evidence="2 3">
    <name type="scientific">Fusarium globosum</name>
    <dbReference type="NCBI Taxonomy" id="78864"/>
    <lineage>
        <taxon>Eukaryota</taxon>
        <taxon>Fungi</taxon>
        <taxon>Dikarya</taxon>
        <taxon>Ascomycota</taxon>
        <taxon>Pezizomycotina</taxon>
        <taxon>Sordariomycetes</taxon>
        <taxon>Hypocreomycetidae</taxon>
        <taxon>Hypocreales</taxon>
        <taxon>Nectriaceae</taxon>
        <taxon>Fusarium</taxon>
        <taxon>Fusarium fujikuroi species complex</taxon>
    </lineage>
</organism>
<comment type="caution">
    <text evidence="2">The sequence shown here is derived from an EMBL/GenBank/DDBJ whole genome shotgun (WGS) entry which is preliminary data.</text>
</comment>
<feature type="signal peptide" evidence="1">
    <location>
        <begin position="1"/>
        <end position="16"/>
    </location>
</feature>
<name>A0A8H5Z2B2_9HYPO</name>